<sequence length="132" mass="14974">MSDKHSFLPLGAAVKVQDDDDVYVLISRAFMQSAEGEILTGYQAVIYPIGHGSQIPLQVVYGSEITEVLSTGYSDNREEGFVEQRLQELRERIELADEEDDAPEETDVQDEYGDVLTHEARLAEDPFYKFRK</sequence>
<dbReference type="OrthoDB" id="2191831at2"/>
<protein>
    <recommendedName>
        <fullName evidence="3">DUF4176 domain-containing protein</fullName>
    </recommendedName>
</protein>
<evidence type="ECO:0000313" key="1">
    <source>
        <dbReference type="EMBL" id="GAX48318.1"/>
    </source>
</evidence>
<name>A0A224X2E9_9LACT</name>
<dbReference type="AlphaFoldDB" id="A0A224X2E9"/>
<dbReference type="RefSeq" id="WP_094785330.1">
    <property type="nucleotide sequence ID" value="NZ_BEDT01000005.1"/>
</dbReference>
<dbReference type="Proteomes" id="UP000218689">
    <property type="component" value="Unassembled WGS sequence"/>
</dbReference>
<accession>A0A224X2E9</accession>
<keyword evidence="2" id="KW-1185">Reference proteome</keyword>
<gene>
    <name evidence="1" type="ORF">RsY01_1934</name>
</gene>
<proteinExistence type="predicted"/>
<comment type="caution">
    <text evidence="1">The sequence shown here is derived from an EMBL/GenBank/DDBJ whole genome shotgun (WGS) entry which is preliminary data.</text>
</comment>
<dbReference type="InterPro" id="IPR025233">
    <property type="entry name" value="DUF4176"/>
</dbReference>
<dbReference type="EMBL" id="BEDT01000005">
    <property type="protein sequence ID" value="GAX48318.1"/>
    <property type="molecule type" value="Genomic_DNA"/>
</dbReference>
<dbReference type="Pfam" id="PF13780">
    <property type="entry name" value="DUF4176"/>
    <property type="match status" value="1"/>
</dbReference>
<organism evidence="1 2">
    <name type="scientific">Pseudolactococcus reticulitermitis</name>
    <dbReference type="NCBI Taxonomy" id="2025039"/>
    <lineage>
        <taxon>Bacteria</taxon>
        <taxon>Bacillati</taxon>
        <taxon>Bacillota</taxon>
        <taxon>Bacilli</taxon>
        <taxon>Lactobacillales</taxon>
        <taxon>Streptococcaceae</taxon>
        <taxon>Pseudolactococcus</taxon>
    </lineage>
</organism>
<reference evidence="2" key="1">
    <citation type="submission" date="2017-08" db="EMBL/GenBank/DDBJ databases">
        <title>Draft genome sequence of Lactococcus sp. strain Rs-Y01, isolated from the gut of the lower termite Reticulitermes speratus.</title>
        <authorList>
            <person name="Ohkuma M."/>
            <person name="Yuki M."/>
        </authorList>
    </citation>
    <scope>NUCLEOTIDE SEQUENCE [LARGE SCALE GENOMIC DNA]</scope>
    <source>
        <strain evidence="2">Rs-Y01</strain>
    </source>
</reference>
<evidence type="ECO:0000313" key="2">
    <source>
        <dbReference type="Proteomes" id="UP000218689"/>
    </source>
</evidence>
<evidence type="ECO:0008006" key="3">
    <source>
        <dbReference type="Google" id="ProtNLM"/>
    </source>
</evidence>